<comment type="caution">
    <text evidence="3">The sequence shown here is derived from an EMBL/GenBank/DDBJ whole genome shotgun (WGS) entry which is preliminary data.</text>
</comment>
<feature type="coiled-coil region" evidence="1">
    <location>
        <begin position="131"/>
        <end position="186"/>
    </location>
</feature>
<evidence type="ECO:0008006" key="5">
    <source>
        <dbReference type="Google" id="ProtNLM"/>
    </source>
</evidence>
<accession>A0ABQ6RED8</accession>
<reference evidence="3 4" key="1">
    <citation type="submission" date="2019-01" db="EMBL/GenBank/DDBJ databases">
        <title>Genome sequences of marine Pseudoalteromonas species.</title>
        <authorList>
            <person name="Boraston A.B."/>
            <person name="Hehemann J.-H."/>
            <person name="Vickers C.J."/>
            <person name="Salama-Alber O."/>
            <person name="Abe K."/>
            <person name="Hettle A.J."/>
        </authorList>
    </citation>
    <scope>NUCLEOTIDE SEQUENCE [LARGE SCALE GENOMIC DNA]</scope>
    <source>
        <strain evidence="3 4">PS47</strain>
    </source>
</reference>
<organism evidence="3 4">
    <name type="scientific">Pseudoalteromonas fuliginea</name>
    <dbReference type="NCBI Taxonomy" id="1872678"/>
    <lineage>
        <taxon>Bacteria</taxon>
        <taxon>Pseudomonadati</taxon>
        <taxon>Pseudomonadota</taxon>
        <taxon>Gammaproteobacteria</taxon>
        <taxon>Alteromonadales</taxon>
        <taxon>Pseudoalteromonadaceae</taxon>
        <taxon>Pseudoalteromonas</taxon>
    </lineage>
</organism>
<dbReference type="RefSeq" id="WP_149606559.1">
    <property type="nucleotide sequence ID" value="NZ_SEUJ01000076.1"/>
</dbReference>
<evidence type="ECO:0000256" key="2">
    <source>
        <dbReference type="SAM" id="Phobius"/>
    </source>
</evidence>
<dbReference type="EMBL" id="SEUJ01000076">
    <property type="protein sequence ID" value="KAA1151427.1"/>
    <property type="molecule type" value="Genomic_DNA"/>
</dbReference>
<keyword evidence="4" id="KW-1185">Reference proteome</keyword>
<feature type="transmembrane region" description="Helical" evidence="2">
    <location>
        <begin position="61"/>
        <end position="81"/>
    </location>
</feature>
<protein>
    <recommendedName>
        <fullName evidence="5">Chromosome partition protein Smc</fullName>
    </recommendedName>
</protein>
<dbReference type="Proteomes" id="UP000322915">
    <property type="component" value="Unassembled WGS sequence"/>
</dbReference>
<proteinExistence type="predicted"/>
<keyword evidence="1" id="KW-0175">Coiled coil</keyword>
<keyword evidence="2" id="KW-0812">Transmembrane</keyword>
<sequence>MTQQTENGIIDLFRERLASPFIFTYFWVSCTWNWKAIYWFIYEPLKPSLKLQNIPFKWDIFIPLFIAIVIVVFVPWINNFVEFLKRFAENKYNQWLHKHGWKEMISSEEHSIAIEEIANLKSKVYGLANNNEDVKKKENELKIELFQEKEKLSNSLTEIGIYQDKANKLKETLSASENDISRITLENSQLSNKLQNETKTVKLNNVILEGLNVKNAELSSIITMLTEKKSYLDESISNVDELNRLLQTDSVQNSNIDLVLLHTLRVRAEEIQTMLTTLKKSYEKL</sequence>
<evidence type="ECO:0000313" key="3">
    <source>
        <dbReference type="EMBL" id="KAA1151427.1"/>
    </source>
</evidence>
<name>A0ABQ6RED8_9GAMM</name>
<evidence type="ECO:0000313" key="4">
    <source>
        <dbReference type="Proteomes" id="UP000322915"/>
    </source>
</evidence>
<gene>
    <name evidence="3" type="ORF">EU509_16200</name>
</gene>
<evidence type="ECO:0000256" key="1">
    <source>
        <dbReference type="SAM" id="Coils"/>
    </source>
</evidence>
<keyword evidence="2" id="KW-1133">Transmembrane helix</keyword>
<feature type="transmembrane region" description="Helical" evidence="2">
    <location>
        <begin position="21"/>
        <end position="41"/>
    </location>
</feature>
<keyword evidence="2" id="KW-0472">Membrane</keyword>